<sequence length="604" mass="67821">MTEQSFLKRVQELQPVSMSLYVRNGSPDALWRSAASAGHLQQDIAEIRAEGERLAGQPVPELTPELFSVFARTGSRLEYERVYFERRRRLNTYVFLALLEPDNAQHLQYAEEMLMAVCSEYTWCLPAHVPGGHEAAEINRYIDLFSAETGFTVSEISLLLGERLPLELRLRIRQETEDRLFRPFLEQGPYEWETARHNWAAVCAGSIGAAALLSVEDPQVLAEILQKTESSMHCYLEGFGDDGACLEGLGYWNYGFGYFTYYSDLLRTRSRGSLDWFKVPKVQRIARFQQQCFIDGSLTANFSDSLPRVHVHMGLSHYLAGVYPGDVECPPAELRAPYPEDHCSRFAPALRNLIWKQPGTGRQDWPAASAYLPDAAWLLSRHVSAAGTFGFAAKGGHNNEPHNHNDLGQFILTGRGEVYAADLGSGEYTAGYFGAGRYEYDCNGSQGHSVPVINGRYQQAGRAFSAAVLHAATDEAADELTLDLTAAYEAEDLQSFTRTLVWHKEELPRLELIDKYRYAGVPEGWTERFITWRQPEVLSSGAVLLPGQDGGGVKVTYDPAAVELQINEHVYRDHFGQEQVWHSLDFQPVRPGSEGSYAFTFQFI</sequence>
<dbReference type="EMBL" id="FNDX01000004">
    <property type="protein sequence ID" value="SDI31277.1"/>
    <property type="molecule type" value="Genomic_DNA"/>
</dbReference>
<dbReference type="Proteomes" id="UP000199050">
    <property type="component" value="Unassembled WGS sequence"/>
</dbReference>
<name>A0A1G8JJS1_9BACL</name>
<gene>
    <name evidence="1" type="ORF">SAMN05216192_104204</name>
</gene>
<accession>A0A1G8JJS1</accession>
<dbReference type="SUPFAM" id="SSF48230">
    <property type="entry name" value="Chondroitin AC/alginate lyase"/>
    <property type="match status" value="1"/>
</dbReference>
<dbReference type="AlphaFoldDB" id="A0A1G8JJS1"/>
<protein>
    <submittedName>
        <fullName evidence="1">Heparinase II/III-like protein</fullName>
    </submittedName>
</protein>
<organism evidence="1 2">
    <name type="scientific">Paenibacillus typhae</name>
    <dbReference type="NCBI Taxonomy" id="1174501"/>
    <lineage>
        <taxon>Bacteria</taxon>
        <taxon>Bacillati</taxon>
        <taxon>Bacillota</taxon>
        <taxon>Bacilli</taxon>
        <taxon>Bacillales</taxon>
        <taxon>Paenibacillaceae</taxon>
        <taxon>Paenibacillus</taxon>
    </lineage>
</organism>
<dbReference type="InterPro" id="IPR008929">
    <property type="entry name" value="Chondroitin_lyas"/>
</dbReference>
<proteinExistence type="predicted"/>
<evidence type="ECO:0000313" key="2">
    <source>
        <dbReference type="Proteomes" id="UP000199050"/>
    </source>
</evidence>
<dbReference type="RefSeq" id="WP_090713066.1">
    <property type="nucleotide sequence ID" value="NZ_CBCSKY010000031.1"/>
</dbReference>
<dbReference type="OrthoDB" id="9793856at2"/>
<evidence type="ECO:0000313" key="1">
    <source>
        <dbReference type="EMBL" id="SDI31277.1"/>
    </source>
</evidence>
<dbReference type="Gene3D" id="2.70.98.70">
    <property type="match status" value="1"/>
</dbReference>
<keyword evidence="2" id="KW-1185">Reference proteome</keyword>
<dbReference type="STRING" id="1174501.SAMN05216192_104204"/>
<dbReference type="Gene3D" id="1.50.10.100">
    <property type="entry name" value="Chondroitin AC/alginate lyase"/>
    <property type="match status" value="1"/>
</dbReference>
<reference evidence="2" key="1">
    <citation type="submission" date="2016-10" db="EMBL/GenBank/DDBJ databases">
        <authorList>
            <person name="Varghese N."/>
            <person name="Submissions S."/>
        </authorList>
    </citation>
    <scope>NUCLEOTIDE SEQUENCE [LARGE SCALE GENOMIC DNA]</scope>
    <source>
        <strain evidence="2">CGMCC 1.11012</strain>
    </source>
</reference>